<dbReference type="EMBL" id="CM037617">
    <property type="protein sequence ID" value="KAH8004251.1"/>
    <property type="molecule type" value="Genomic_DNA"/>
</dbReference>
<accession>A0ACB8FFZ0</accession>
<sequence>MEIVDYAYKHDLASWYPEPDDKEAFVRSLIYSPALITYLFAIDIITGGPKEAMETQNIYRFFPLPFWPLKKLFRRFHASLTSAGVGRIFKIIDINGGVSKSPSFLCVKLPLYYRAI</sequence>
<keyword evidence="2" id="KW-1185">Reference proteome</keyword>
<name>A0ACB8FFZ0_9SAUR</name>
<protein>
    <submittedName>
        <fullName evidence="1">Uncharacterized protein</fullName>
    </submittedName>
</protein>
<gene>
    <name evidence="1" type="ORF">K3G42_006334</name>
</gene>
<proteinExistence type="predicted"/>
<dbReference type="Proteomes" id="UP000827872">
    <property type="component" value="Linkage Group LG04"/>
</dbReference>
<organism evidence="1 2">
    <name type="scientific">Sphaerodactylus townsendi</name>
    <dbReference type="NCBI Taxonomy" id="933632"/>
    <lineage>
        <taxon>Eukaryota</taxon>
        <taxon>Metazoa</taxon>
        <taxon>Chordata</taxon>
        <taxon>Craniata</taxon>
        <taxon>Vertebrata</taxon>
        <taxon>Euteleostomi</taxon>
        <taxon>Lepidosauria</taxon>
        <taxon>Squamata</taxon>
        <taxon>Bifurcata</taxon>
        <taxon>Gekkota</taxon>
        <taxon>Sphaerodactylidae</taxon>
        <taxon>Sphaerodactylus</taxon>
    </lineage>
</organism>
<evidence type="ECO:0000313" key="2">
    <source>
        <dbReference type="Proteomes" id="UP000827872"/>
    </source>
</evidence>
<evidence type="ECO:0000313" key="1">
    <source>
        <dbReference type="EMBL" id="KAH8004251.1"/>
    </source>
</evidence>
<comment type="caution">
    <text evidence="1">The sequence shown here is derived from an EMBL/GenBank/DDBJ whole genome shotgun (WGS) entry which is preliminary data.</text>
</comment>
<reference evidence="1" key="1">
    <citation type="submission" date="2021-08" db="EMBL/GenBank/DDBJ databases">
        <title>The first chromosome-level gecko genome reveals the dynamic sex chromosomes of Neotropical dwarf geckos (Sphaerodactylidae: Sphaerodactylus).</title>
        <authorList>
            <person name="Pinto B.J."/>
            <person name="Keating S.E."/>
            <person name="Gamble T."/>
        </authorList>
    </citation>
    <scope>NUCLEOTIDE SEQUENCE</scope>
    <source>
        <strain evidence="1">TG3544</strain>
    </source>
</reference>